<dbReference type="NCBIfam" id="TIGR00231">
    <property type="entry name" value="small_GTP"/>
    <property type="match status" value="1"/>
</dbReference>
<gene>
    <name evidence="7" type="primary">TDEL0E02400</name>
    <name evidence="7" type="ORF">TDEL_0E02400</name>
</gene>
<dbReference type="GO" id="GO:0005525">
    <property type="term" value="F:GTP binding"/>
    <property type="evidence" value="ECO:0007669"/>
    <property type="project" value="UniProtKB-KW"/>
</dbReference>
<dbReference type="Gene3D" id="3.40.50.300">
    <property type="entry name" value="P-loop containing nucleotide triphosphate hydrolases"/>
    <property type="match status" value="1"/>
</dbReference>
<feature type="region of interest" description="Disordered" evidence="5">
    <location>
        <begin position="37"/>
        <end position="57"/>
    </location>
</feature>
<keyword evidence="3" id="KW-0460">Magnesium</keyword>
<dbReference type="PRINTS" id="PR00326">
    <property type="entry name" value="GTP1OBG"/>
</dbReference>
<evidence type="ECO:0000256" key="2">
    <source>
        <dbReference type="ARBA" id="ARBA00022741"/>
    </source>
</evidence>
<dbReference type="GO" id="GO:0046872">
    <property type="term" value="F:metal ion binding"/>
    <property type="evidence" value="ECO:0007669"/>
    <property type="project" value="UniProtKB-KW"/>
</dbReference>
<dbReference type="GO" id="GO:0099617">
    <property type="term" value="C:matrix side of mitochondrial inner membrane"/>
    <property type="evidence" value="ECO:0007669"/>
    <property type="project" value="EnsemblFungi"/>
</dbReference>
<reference evidence="7 8" key="1">
    <citation type="journal article" date="2011" name="Proc. Natl. Acad. Sci. U.S.A.">
        <title>Evolutionary erosion of yeast sex chromosomes by mating-type switching accidents.</title>
        <authorList>
            <person name="Gordon J.L."/>
            <person name="Armisen D."/>
            <person name="Proux-Wera E."/>
            <person name="Oheigeartaigh S.S."/>
            <person name="Byrne K.P."/>
            <person name="Wolfe K.H."/>
        </authorList>
    </citation>
    <scope>NUCLEOTIDE SEQUENCE [LARGE SCALE GENOMIC DNA]</scope>
    <source>
        <strain evidence="8">ATCC 10662 / CBS 1146 / NBRC 0425 / NCYC 2629 / NRRL Y-866</strain>
    </source>
</reference>
<dbReference type="eggNOG" id="KOG2486">
    <property type="taxonomic scope" value="Eukaryota"/>
</dbReference>
<evidence type="ECO:0000256" key="5">
    <source>
        <dbReference type="SAM" id="MobiDB-lite"/>
    </source>
</evidence>
<dbReference type="AlphaFoldDB" id="G8ZV39"/>
<evidence type="ECO:0000313" key="7">
    <source>
        <dbReference type="EMBL" id="CCE92483.1"/>
    </source>
</evidence>
<dbReference type="PANTHER" id="PTHR46498:SF1">
    <property type="entry name" value="GTP-BINDING PROTEIN 8"/>
    <property type="match status" value="1"/>
</dbReference>
<keyword evidence="8" id="KW-1185">Reference proteome</keyword>
<dbReference type="InterPro" id="IPR005225">
    <property type="entry name" value="Small_GTP-bd"/>
</dbReference>
<dbReference type="GO" id="GO:0070125">
    <property type="term" value="P:mitochondrial translational elongation"/>
    <property type="evidence" value="ECO:0007669"/>
    <property type="project" value="EnsemblFungi"/>
</dbReference>
<keyword evidence="2" id="KW-0547">Nucleotide-binding</keyword>
<dbReference type="CDD" id="cd01876">
    <property type="entry name" value="YihA_EngB"/>
    <property type="match status" value="1"/>
</dbReference>
<keyword evidence="4" id="KW-0342">GTP-binding</keyword>
<dbReference type="PROSITE" id="PS51706">
    <property type="entry name" value="G_ENGB"/>
    <property type="match status" value="1"/>
</dbReference>
<sequence>MRHMLWRRCFHQSSRLFAPTIDIKNIVFKTKVDHPSISKAKAKSPKPLQSKHPKTVPTPDFSRLYKKYNKGHIEPTASDVNSVNHFFNIADIKYEWSAGQFIDVPGEKLREKYDEELKVRSADSTKKFPGKTYVPFELVNGLPEVAFLGKSNAGKSTLLNNLTTDLKRTSLDGFARASRWAGFTKTLNSFNVGNRFRIIDTPGYGFNSSNTQGILTMEYLKNRKELSRCFLLISAEQGFGEFDVQVIDFMKSNAIPFEIVFTKMDKVQNIKDFEKTLEADQEFLRSTMARLIFTNSSVTKTCKKRFGIDLLRLIILESCGLSPRLKPSRKRSV</sequence>
<name>G8ZV39_TORDE</name>
<dbReference type="PANTHER" id="PTHR46498">
    <property type="entry name" value="GTP-BINDING PROTEIN 8"/>
    <property type="match status" value="1"/>
</dbReference>
<evidence type="ECO:0000313" key="8">
    <source>
        <dbReference type="Proteomes" id="UP000005627"/>
    </source>
</evidence>
<feature type="compositionally biased region" description="Basic residues" evidence="5">
    <location>
        <begin position="40"/>
        <end position="54"/>
    </location>
</feature>
<proteinExistence type="predicted"/>
<accession>G8ZV39</accession>
<protein>
    <recommendedName>
        <fullName evidence="6">EngB-type G domain-containing protein</fullName>
    </recommendedName>
</protein>
<dbReference type="InterPro" id="IPR052279">
    <property type="entry name" value="EngB_GTPase"/>
</dbReference>
<dbReference type="EMBL" id="HE616746">
    <property type="protein sequence ID" value="CCE92483.1"/>
    <property type="molecule type" value="Genomic_DNA"/>
</dbReference>
<dbReference type="RefSeq" id="XP_003681694.1">
    <property type="nucleotide sequence ID" value="XM_003681646.1"/>
</dbReference>
<dbReference type="InterPro" id="IPR006073">
    <property type="entry name" value="GTP-bd"/>
</dbReference>
<evidence type="ECO:0000256" key="1">
    <source>
        <dbReference type="ARBA" id="ARBA00022723"/>
    </source>
</evidence>
<dbReference type="HOGENOM" id="CLU_062874_0_0_1"/>
<keyword evidence="1" id="KW-0479">Metal-binding</keyword>
<dbReference type="InterPro" id="IPR027417">
    <property type="entry name" value="P-loop_NTPase"/>
</dbReference>
<organism evidence="7 8">
    <name type="scientific">Torulaspora delbrueckii</name>
    <name type="common">Yeast</name>
    <name type="synonym">Candida colliculosa</name>
    <dbReference type="NCBI Taxonomy" id="4950"/>
    <lineage>
        <taxon>Eukaryota</taxon>
        <taxon>Fungi</taxon>
        <taxon>Dikarya</taxon>
        <taxon>Ascomycota</taxon>
        <taxon>Saccharomycotina</taxon>
        <taxon>Saccharomycetes</taxon>
        <taxon>Saccharomycetales</taxon>
        <taxon>Saccharomycetaceae</taxon>
        <taxon>Torulaspora</taxon>
    </lineage>
</organism>
<dbReference type="KEGG" id="tdl:TDEL_0E02400"/>
<evidence type="ECO:0000259" key="6">
    <source>
        <dbReference type="PROSITE" id="PS51706"/>
    </source>
</evidence>
<dbReference type="GeneID" id="11503884"/>
<dbReference type="InParanoid" id="G8ZV39"/>
<dbReference type="GO" id="GO:0070124">
    <property type="term" value="P:mitochondrial translational initiation"/>
    <property type="evidence" value="ECO:0007669"/>
    <property type="project" value="EnsemblFungi"/>
</dbReference>
<dbReference type="InterPro" id="IPR030393">
    <property type="entry name" value="G_ENGB_dom"/>
</dbReference>
<dbReference type="STRING" id="1076872.G8ZV39"/>
<dbReference type="Proteomes" id="UP000005627">
    <property type="component" value="Chromosome 5"/>
</dbReference>
<dbReference type="OrthoDB" id="391988at2759"/>
<evidence type="ECO:0000256" key="4">
    <source>
        <dbReference type="ARBA" id="ARBA00023134"/>
    </source>
</evidence>
<dbReference type="Pfam" id="PF01926">
    <property type="entry name" value="MMR_HSR1"/>
    <property type="match status" value="1"/>
</dbReference>
<feature type="domain" description="EngB-type G" evidence="6">
    <location>
        <begin position="141"/>
        <end position="321"/>
    </location>
</feature>
<dbReference type="FunCoup" id="G8ZV39">
    <property type="interactions" value="276"/>
</dbReference>
<evidence type="ECO:0000256" key="3">
    <source>
        <dbReference type="ARBA" id="ARBA00022842"/>
    </source>
</evidence>
<dbReference type="SUPFAM" id="SSF52540">
    <property type="entry name" value="P-loop containing nucleoside triphosphate hydrolases"/>
    <property type="match status" value="1"/>
</dbReference>